<name>A0A8S1USU5_PAROT</name>
<sequence>MISTPINNTQSDIKEYIDKTQQTIQAQKQIVDILDAQIDQLFKLQNIRNQIDQTSNYTQNLIIELKKQEKELEGISSEQDELIRTLEKAVASEEQVEQDAARLHQQEKTLIQRMSNQIQEIKSGQNTSLNLTQTYFQVLEKQAQK</sequence>
<accession>A0A8S1USU5</accession>
<feature type="coiled-coil region" evidence="1">
    <location>
        <begin position="58"/>
        <end position="106"/>
    </location>
</feature>
<dbReference type="OrthoDB" id="307065at2759"/>
<keyword evidence="3" id="KW-1185">Reference proteome</keyword>
<organism evidence="2 3">
    <name type="scientific">Paramecium octaurelia</name>
    <dbReference type="NCBI Taxonomy" id="43137"/>
    <lineage>
        <taxon>Eukaryota</taxon>
        <taxon>Sar</taxon>
        <taxon>Alveolata</taxon>
        <taxon>Ciliophora</taxon>
        <taxon>Intramacronucleata</taxon>
        <taxon>Oligohymenophorea</taxon>
        <taxon>Peniculida</taxon>
        <taxon>Parameciidae</taxon>
        <taxon>Paramecium</taxon>
    </lineage>
</organism>
<dbReference type="AlphaFoldDB" id="A0A8S1USU5"/>
<proteinExistence type="predicted"/>
<evidence type="ECO:0000313" key="3">
    <source>
        <dbReference type="Proteomes" id="UP000683925"/>
    </source>
</evidence>
<dbReference type="OMA" id="IHAQKQI"/>
<dbReference type="EMBL" id="CAJJDP010000050">
    <property type="protein sequence ID" value="CAD8167751.1"/>
    <property type="molecule type" value="Genomic_DNA"/>
</dbReference>
<dbReference type="Proteomes" id="UP000683925">
    <property type="component" value="Unassembled WGS sequence"/>
</dbReference>
<comment type="caution">
    <text evidence="2">The sequence shown here is derived from an EMBL/GenBank/DDBJ whole genome shotgun (WGS) entry which is preliminary data.</text>
</comment>
<evidence type="ECO:0000313" key="2">
    <source>
        <dbReference type="EMBL" id="CAD8167751.1"/>
    </source>
</evidence>
<keyword evidence="1" id="KW-0175">Coiled coil</keyword>
<reference evidence="2" key="1">
    <citation type="submission" date="2021-01" db="EMBL/GenBank/DDBJ databases">
        <authorList>
            <consortium name="Genoscope - CEA"/>
            <person name="William W."/>
        </authorList>
    </citation>
    <scope>NUCLEOTIDE SEQUENCE</scope>
</reference>
<gene>
    <name evidence="2" type="ORF">POCTA_138.1.T0500239</name>
</gene>
<protein>
    <submittedName>
        <fullName evidence="2">Uncharacterized protein</fullName>
    </submittedName>
</protein>
<evidence type="ECO:0000256" key="1">
    <source>
        <dbReference type="SAM" id="Coils"/>
    </source>
</evidence>